<reference evidence="3" key="1">
    <citation type="submission" date="2022-09" db="EMBL/GenBank/DDBJ databases">
        <title>genome sequence of Deinococcus rubellus.</title>
        <authorList>
            <person name="Srinivasan S."/>
        </authorList>
    </citation>
    <scope>NUCLEOTIDE SEQUENCE</scope>
    <source>
        <strain evidence="3">Ant6</strain>
    </source>
</reference>
<organism evidence="3 4">
    <name type="scientific">Deinococcus rubellus</name>
    <dbReference type="NCBI Taxonomy" id="1889240"/>
    <lineage>
        <taxon>Bacteria</taxon>
        <taxon>Thermotogati</taxon>
        <taxon>Deinococcota</taxon>
        <taxon>Deinococci</taxon>
        <taxon>Deinococcales</taxon>
        <taxon>Deinococcaceae</taxon>
        <taxon>Deinococcus</taxon>
    </lineage>
</organism>
<dbReference type="SUPFAM" id="SSF55073">
    <property type="entry name" value="Nucleotide cyclase"/>
    <property type="match status" value="1"/>
</dbReference>
<dbReference type="InterPro" id="IPR003018">
    <property type="entry name" value="GAF"/>
</dbReference>
<evidence type="ECO:0000313" key="3">
    <source>
        <dbReference type="EMBL" id="UWX64827.1"/>
    </source>
</evidence>
<dbReference type="Gene3D" id="3.30.70.270">
    <property type="match status" value="1"/>
</dbReference>
<protein>
    <submittedName>
        <fullName evidence="3">Sensor domain-containing diguanylate cyclase</fullName>
    </submittedName>
</protein>
<dbReference type="SUPFAM" id="SSF55781">
    <property type="entry name" value="GAF domain-like"/>
    <property type="match status" value="2"/>
</dbReference>
<dbReference type="InterPro" id="IPR000160">
    <property type="entry name" value="GGDEF_dom"/>
</dbReference>
<dbReference type="PANTHER" id="PTHR43102:SF2">
    <property type="entry name" value="GAF DOMAIN-CONTAINING PROTEIN"/>
    <property type="match status" value="1"/>
</dbReference>
<feature type="coiled-coil region" evidence="1">
    <location>
        <begin position="157"/>
        <end position="184"/>
    </location>
</feature>
<dbReference type="EMBL" id="CP104213">
    <property type="protein sequence ID" value="UWX64827.1"/>
    <property type="molecule type" value="Genomic_DNA"/>
</dbReference>
<feature type="domain" description="GGDEF" evidence="2">
    <location>
        <begin position="383"/>
        <end position="509"/>
    </location>
</feature>
<evidence type="ECO:0000256" key="1">
    <source>
        <dbReference type="SAM" id="Coils"/>
    </source>
</evidence>
<keyword evidence="4" id="KW-1185">Reference proteome</keyword>
<dbReference type="InterPro" id="IPR029787">
    <property type="entry name" value="Nucleotide_cyclase"/>
</dbReference>
<dbReference type="Gene3D" id="3.30.450.40">
    <property type="match status" value="1"/>
</dbReference>
<dbReference type="PANTHER" id="PTHR43102">
    <property type="entry name" value="SLR1143 PROTEIN"/>
    <property type="match status" value="1"/>
</dbReference>
<dbReference type="SMART" id="SM00065">
    <property type="entry name" value="GAF"/>
    <property type="match status" value="1"/>
</dbReference>
<sequence length="509" mass="55926">MTSAPLPPDEYARLLDLARYQILDTPPEEAFDRITRLAARLLNAPVAFINFVDQYRQWSKATSGPGDTTAPRRDSVCAWTILEAEPMVIENAHIDPRFTHNPMVTGEPHIHMYAGAPLTTPAGHRIGTLCVTDDQPHSLTPEDLQALQDLAALVVGELELRARNLELSRELNAQQRRNADLKRGLDHAQVLEGVAGLMDLDLTPETMTLNASALLAGALSADYIGLLIFEEEGLRVEAAHLNPRLPQAITDLPTQRPDWPNSVTWSLKTLSQPLYLNDYPGHPGALTTGVDSGVQQIAWLPLGTRSGVTSLLMSVRLRDNPVAHWRGSDRALLEAVGRSIRSTLDRRLEMDLSYQEARHDTLTGLLNRRAQEEDLTRRQQGSTPFLLAGLDLDGLKALNDHEGHAQGDKLLQVFARTLSVALGNAGEVYRLGGDEFVVLSSTDEDTVHEAVDTAVMAARQVGALRGASVGIAHSSEGRGVELLALADERMYAVKRRRQAMRQQVALEQR</sequence>
<dbReference type="InterPro" id="IPR043128">
    <property type="entry name" value="Rev_trsase/Diguanyl_cyclase"/>
</dbReference>
<dbReference type="NCBIfam" id="TIGR00254">
    <property type="entry name" value="GGDEF"/>
    <property type="match status" value="1"/>
</dbReference>
<keyword evidence="1" id="KW-0175">Coiled coil</keyword>
<dbReference type="Proteomes" id="UP001060261">
    <property type="component" value="Chromosome"/>
</dbReference>
<evidence type="ECO:0000259" key="2">
    <source>
        <dbReference type="PROSITE" id="PS50887"/>
    </source>
</evidence>
<proteinExistence type="predicted"/>
<name>A0ABY5YL48_9DEIO</name>
<dbReference type="SMART" id="SM00267">
    <property type="entry name" value="GGDEF"/>
    <property type="match status" value="1"/>
</dbReference>
<gene>
    <name evidence="3" type="ORF">N0D28_03950</name>
</gene>
<dbReference type="Pfam" id="PF00990">
    <property type="entry name" value="GGDEF"/>
    <property type="match status" value="1"/>
</dbReference>
<dbReference type="CDD" id="cd01949">
    <property type="entry name" value="GGDEF"/>
    <property type="match status" value="1"/>
</dbReference>
<dbReference type="InterPro" id="IPR029016">
    <property type="entry name" value="GAF-like_dom_sf"/>
</dbReference>
<dbReference type="PROSITE" id="PS50887">
    <property type="entry name" value="GGDEF"/>
    <property type="match status" value="1"/>
</dbReference>
<dbReference type="RefSeq" id="WP_260561088.1">
    <property type="nucleotide sequence ID" value="NZ_BAABEC010000009.1"/>
</dbReference>
<dbReference type="Pfam" id="PF01590">
    <property type="entry name" value="GAF"/>
    <property type="match status" value="1"/>
</dbReference>
<evidence type="ECO:0000313" key="4">
    <source>
        <dbReference type="Proteomes" id="UP001060261"/>
    </source>
</evidence>
<accession>A0ABY5YL48</accession>